<reference evidence="3 4" key="2">
    <citation type="submission" date="2018-11" db="EMBL/GenBank/DDBJ databases">
        <authorList>
            <consortium name="Pathogen Informatics"/>
        </authorList>
    </citation>
    <scope>NUCLEOTIDE SEQUENCE [LARGE SCALE GENOMIC DNA]</scope>
</reference>
<keyword evidence="1" id="KW-0472">Membrane</keyword>
<dbReference type="AlphaFoldDB" id="A0A158PPS5"/>
<feature type="signal peptide" evidence="2">
    <location>
        <begin position="1"/>
        <end position="21"/>
    </location>
</feature>
<keyword evidence="4" id="KW-1185">Reference proteome</keyword>
<dbReference type="Proteomes" id="UP000278627">
    <property type="component" value="Unassembled WGS sequence"/>
</dbReference>
<evidence type="ECO:0000256" key="2">
    <source>
        <dbReference type="SAM" id="SignalP"/>
    </source>
</evidence>
<organism evidence="5">
    <name type="scientific">Brugia pahangi</name>
    <name type="common">Filarial nematode worm</name>
    <dbReference type="NCBI Taxonomy" id="6280"/>
    <lineage>
        <taxon>Eukaryota</taxon>
        <taxon>Metazoa</taxon>
        <taxon>Ecdysozoa</taxon>
        <taxon>Nematoda</taxon>
        <taxon>Chromadorea</taxon>
        <taxon>Rhabditida</taxon>
        <taxon>Spirurina</taxon>
        <taxon>Spiruromorpha</taxon>
        <taxon>Filarioidea</taxon>
        <taxon>Onchocercidae</taxon>
        <taxon>Brugia</taxon>
    </lineage>
</organism>
<feature type="transmembrane region" description="Helical" evidence="1">
    <location>
        <begin position="132"/>
        <end position="152"/>
    </location>
</feature>
<reference evidence="5" key="1">
    <citation type="submission" date="2016-04" db="UniProtKB">
        <authorList>
            <consortium name="WormBaseParasite"/>
        </authorList>
    </citation>
    <scope>IDENTIFICATION</scope>
</reference>
<feature type="chain" id="PRO_5043135211" evidence="2">
    <location>
        <begin position="22"/>
        <end position="311"/>
    </location>
</feature>
<keyword evidence="1" id="KW-1133">Transmembrane helix</keyword>
<accession>A0A158PPS5</accession>
<keyword evidence="2" id="KW-0732">Signal</keyword>
<dbReference type="EMBL" id="UZAD01000001">
    <property type="protein sequence ID" value="VDN81199.1"/>
    <property type="molecule type" value="Genomic_DNA"/>
</dbReference>
<name>A0A158PPS5_BRUPA</name>
<dbReference type="WBParaSite" id="BPAG_0000001201-mRNA-1">
    <property type="protein sequence ID" value="BPAG_0000001201-mRNA-1"/>
    <property type="gene ID" value="BPAG_0000001201"/>
</dbReference>
<sequence>MNLWLLTIILAIAAEIITVSSKKALQTKKEDFNRLKKCLLKLNFSTDKNESKQSSSKGIINQIWIKVKRLVEEVYNKTFWATAGFFDGKHSYTWKLFGKTIRVVMPRSEEEVKKQLAAIQKLIRENPTDRCLIVICVNIVIFVISYTILFNYNICCYFRCRRAWMAEVNDQRIFQSSHSIVGSNLPRNLSSAIRNVAIGVVKDASIKLSANPIETILEQGKEMITNKGKIYRVGAGISHKQELSAIIGLTSLDWVNKLEEGLLNVPELQNKGDEGSSASLMRHHIQQAIDNESKQILTLDESNEESAGYLL</sequence>
<evidence type="ECO:0000256" key="1">
    <source>
        <dbReference type="SAM" id="Phobius"/>
    </source>
</evidence>
<proteinExistence type="predicted"/>
<keyword evidence="1" id="KW-0812">Transmembrane</keyword>
<protein>
    <submittedName>
        <fullName evidence="5">Secreted protein</fullName>
    </submittedName>
</protein>
<gene>
    <name evidence="3" type="ORF">BPAG_LOCUS13</name>
</gene>
<evidence type="ECO:0000313" key="3">
    <source>
        <dbReference type="EMBL" id="VDN81199.1"/>
    </source>
</evidence>
<evidence type="ECO:0000313" key="4">
    <source>
        <dbReference type="Proteomes" id="UP000278627"/>
    </source>
</evidence>
<evidence type="ECO:0000313" key="5">
    <source>
        <dbReference type="WBParaSite" id="BPAG_0000001201-mRNA-1"/>
    </source>
</evidence>